<evidence type="ECO:0000313" key="2">
    <source>
        <dbReference type="Proteomes" id="UP001176961"/>
    </source>
</evidence>
<reference evidence="1" key="1">
    <citation type="submission" date="2023-07" db="EMBL/GenBank/DDBJ databases">
        <authorList>
            <consortium name="CYATHOMIX"/>
        </authorList>
    </citation>
    <scope>NUCLEOTIDE SEQUENCE</scope>
    <source>
        <strain evidence="1">N/A</strain>
    </source>
</reference>
<dbReference type="AlphaFoldDB" id="A0AA36GQU7"/>
<comment type="caution">
    <text evidence="1">The sequence shown here is derived from an EMBL/GenBank/DDBJ whole genome shotgun (WGS) entry which is preliminary data.</text>
</comment>
<feature type="non-terminal residue" evidence="1">
    <location>
        <position position="544"/>
    </location>
</feature>
<dbReference type="Proteomes" id="UP001176961">
    <property type="component" value="Unassembled WGS sequence"/>
</dbReference>
<keyword evidence="2" id="KW-1185">Reference proteome</keyword>
<gene>
    <name evidence="1" type="ORF">CYNAS_LOCUS8496</name>
</gene>
<protein>
    <recommendedName>
        <fullName evidence="3">Capsid protein</fullName>
    </recommendedName>
</protein>
<name>A0AA36GQU7_CYLNA</name>
<proteinExistence type="predicted"/>
<organism evidence="1 2">
    <name type="scientific">Cylicocyclus nassatus</name>
    <name type="common">Nematode worm</name>
    <dbReference type="NCBI Taxonomy" id="53992"/>
    <lineage>
        <taxon>Eukaryota</taxon>
        <taxon>Metazoa</taxon>
        <taxon>Ecdysozoa</taxon>
        <taxon>Nematoda</taxon>
        <taxon>Chromadorea</taxon>
        <taxon>Rhabditida</taxon>
        <taxon>Rhabditina</taxon>
        <taxon>Rhabditomorpha</taxon>
        <taxon>Strongyloidea</taxon>
        <taxon>Strongylidae</taxon>
        <taxon>Cylicocyclus</taxon>
    </lineage>
</organism>
<evidence type="ECO:0000313" key="1">
    <source>
        <dbReference type="EMBL" id="CAJ0596513.1"/>
    </source>
</evidence>
<sequence length="544" mass="62023">MLLPDSDLKLKVNDFVRMSSLVVPTFGELSLRHWFNCTPLSSLWSCYGAYMTGDQYTDLDSQTGTSVRRFMPMFSLNELFGILKTGLYNDTTKAPLYYGNLTYFLKNREVVTFDEWTNYYSSQSNVLSLNTFGFDTDSDTGLYPVNQENVKPATNYYRCRIPFDFPVLGWVMRNTDNFYALMKDKNGNSGFPSPSDCPYIVMYNPLRKTGTVSSSLPSSSVQITDIYFTPLTTRMFQGDSTAYLYKNGWIYKLTESGSDSKYHHYTGNSEGWYLHSDDSYFTGKLGEVFDFIAPAYASNAVSGSRFDYGVTLSRRFKRLRKLFVGLGYQFNPFDTQPQTPWKLMHYYKAWFDMFFPKRDTQYYQTPLSRVVNFMSYHGNFICPNIFDKIISLRRSNSVYEYKFEADFLDMLFACADAKYVLPIDYYTLADPEPQQTEGTRNENIKDNARVNVIGSLGAQNHGESDNTDSYSTFGDGVIVGSNNQSIGGRVAFTGGSSNEVSIDGLTIKLAEKLTKFLVKKRIVGKSISDRMRAMFGVVDPHDKS</sequence>
<evidence type="ECO:0008006" key="3">
    <source>
        <dbReference type="Google" id="ProtNLM"/>
    </source>
</evidence>
<dbReference type="EMBL" id="CATQJL010000187">
    <property type="protein sequence ID" value="CAJ0596513.1"/>
    <property type="molecule type" value="Genomic_DNA"/>
</dbReference>
<accession>A0AA36GQU7</accession>